<dbReference type="EMBL" id="CAKJTJ010000005">
    <property type="protein sequence ID" value="CAG9620679.1"/>
    <property type="molecule type" value="Genomic_DNA"/>
</dbReference>
<protein>
    <submittedName>
        <fullName evidence="1">Uncharacterized protein</fullName>
    </submittedName>
</protein>
<reference evidence="1 2" key="1">
    <citation type="submission" date="2021-10" db="EMBL/GenBank/DDBJ databases">
        <authorList>
            <person name="Criscuolo A."/>
        </authorList>
    </citation>
    <scope>NUCLEOTIDE SEQUENCE [LARGE SCALE GENOMIC DNA]</scope>
    <source>
        <strain evidence="2">CIP 111883</strain>
    </source>
</reference>
<evidence type="ECO:0000313" key="2">
    <source>
        <dbReference type="Proteomes" id="UP000789833"/>
    </source>
</evidence>
<organism evidence="1 2">
    <name type="scientific">Sutcliffiella rhizosphaerae</name>
    <dbReference type="NCBI Taxonomy" id="2880967"/>
    <lineage>
        <taxon>Bacteria</taxon>
        <taxon>Bacillati</taxon>
        <taxon>Bacillota</taxon>
        <taxon>Bacilli</taxon>
        <taxon>Bacillales</taxon>
        <taxon>Bacillaceae</taxon>
        <taxon>Sutcliffiella</taxon>
    </lineage>
</organism>
<proteinExistence type="predicted"/>
<keyword evidence="2" id="KW-1185">Reference proteome</keyword>
<dbReference type="Proteomes" id="UP000789833">
    <property type="component" value="Unassembled WGS sequence"/>
</dbReference>
<sequence>MDIRLEKKWMLPICLIDLISYSYTKVKHSLLFIVSNNVKISFVRCTLGNGVIFIQVG</sequence>
<gene>
    <name evidence="1" type="ORF">BACCIP111883_01448</name>
</gene>
<accession>A0ABN8A6G9</accession>
<comment type="caution">
    <text evidence="1">The sequence shown here is derived from an EMBL/GenBank/DDBJ whole genome shotgun (WGS) entry which is preliminary data.</text>
</comment>
<evidence type="ECO:0000313" key="1">
    <source>
        <dbReference type="EMBL" id="CAG9620679.1"/>
    </source>
</evidence>
<name>A0ABN8A6G9_9BACI</name>